<dbReference type="SUPFAM" id="SSF48371">
    <property type="entry name" value="ARM repeat"/>
    <property type="match status" value="2"/>
</dbReference>
<dbReference type="InterPro" id="IPR011705">
    <property type="entry name" value="BACK"/>
</dbReference>
<dbReference type="SUPFAM" id="SSF54695">
    <property type="entry name" value="POZ domain"/>
    <property type="match status" value="2"/>
</dbReference>
<evidence type="ECO:0000256" key="4">
    <source>
        <dbReference type="SAM" id="MobiDB-lite"/>
    </source>
</evidence>
<dbReference type="InParanoid" id="C3YCU0"/>
<evidence type="ECO:0000256" key="3">
    <source>
        <dbReference type="PROSITE-ProRule" id="PRU00259"/>
    </source>
</evidence>
<accession>C3YCU0</accession>
<feature type="compositionally biased region" description="Polar residues" evidence="4">
    <location>
        <begin position="1046"/>
        <end position="1056"/>
    </location>
</feature>
<feature type="compositionally biased region" description="Low complexity" evidence="4">
    <location>
        <begin position="990"/>
        <end position="1002"/>
    </location>
</feature>
<feature type="compositionally biased region" description="Acidic residues" evidence="4">
    <location>
        <begin position="1021"/>
        <end position="1040"/>
    </location>
</feature>
<dbReference type="SMART" id="SM00875">
    <property type="entry name" value="BACK"/>
    <property type="match status" value="1"/>
</dbReference>
<dbReference type="InterPro" id="IPR011989">
    <property type="entry name" value="ARM-like"/>
</dbReference>
<dbReference type="Pfam" id="PF24768">
    <property type="entry name" value="ARM_ARMC5"/>
    <property type="match status" value="1"/>
</dbReference>
<keyword evidence="1" id="KW-0880">Kelch repeat</keyword>
<dbReference type="PROSITE" id="PS50176">
    <property type="entry name" value="ARM_REPEAT"/>
    <property type="match status" value="1"/>
</dbReference>
<dbReference type="PANTHER" id="PTHR23312">
    <property type="entry name" value="ARMC5 ARMADILLO REPEAT-CONTAINING -RELATED"/>
    <property type="match status" value="1"/>
</dbReference>
<dbReference type="InterPro" id="IPR011333">
    <property type="entry name" value="SKP1/BTB/POZ_sf"/>
</dbReference>
<feature type="compositionally biased region" description="Low complexity" evidence="4">
    <location>
        <begin position="1099"/>
        <end position="1113"/>
    </location>
</feature>
<dbReference type="FunFam" id="1.25.40.420:FF:000001">
    <property type="entry name" value="Kelch-like family member 12"/>
    <property type="match status" value="1"/>
</dbReference>
<dbReference type="Pfam" id="PF07707">
    <property type="entry name" value="BACK"/>
    <property type="match status" value="1"/>
</dbReference>
<reference evidence="6" key="1">
    <citation type="journal article" date="2008" name="Nature">
        <title>The amphioxus genome and the evolution of the chordate karyotype.</title>
        <authorList>
            <consortium name="US DOE Joint Genome Institute (JGI-PGF)"/>
            <person name="Putnam N.H."/>
            <person name="Butts T."/>
            <person name="Ferrier D.E.K."/>
            <person name="Furlong R.F."/>
            <person name="Hellsten U."/>
            <person name="Kawashima T."/>
            <person name="Robinson-Rechavi M."/>
            <person name="Shoguchi E."/>
            <person name="Terry A."/>
            <person name="Yu J.-K."/>
            <person name="Benito-Gutierrez E.L."/>
            <person name="Dubchak I."/>
            <person name="Garcia-Fernandez J."/>
            <person name="Gibson-Brown J.J."/>
            <person name="Grigoriev I.V."/>
            <person name="Horton A.C."/>
            <person name="de Jong P.J."/>
            <person name="Jurka J."/>
            <person name="Kapitonov V.V."/>
            <person name="Kohara Y."/>
            <person name="Kuroki Y."/>
            <person name="Lindquist E."/>
            <person name="Lucas S."/>
            <person name="Osoegawa K."/>
            <person name="Pennacchio L.A."/>
            <person name="Salamov A.A."/>
            <person name="Satou Y."/>
            <person name="Sauka-Spengler T."/>
            <person name="Schmutz J."/>
            <person name="Shin-I T."/>
            <person name="Toyoda A."/>
            <person name="Bronner-Fraser M."/>
            <person name="Fujiyama A."/>
            <person name="Holland L.Z."/>
            <person name="Holland P.W.H."/>
            <person name="Satoh N."/>
            <person name="Rokhsar D.S."/>
        </authorList>
    </citation>
    <scope>NUCLEOTIDE SEQUENCE [LARGE SCALE GENOMIC DNA]</scope>
    <source>
        <strain evidence="6">S238N-H82</strain>
        <tissue evidence="6">Testes</tissue>
    </source>
</reference>
<dbReference type="Gene3D" id="1.25.40.420">
    <property type="match status" value="1"/>
</dbReference>
<dbReference type="InterPro" id="IPR015915">
    <property type="entry name" value="Kelch-typ_b-propeller"/>
</dbReference>
<sequence>MAEEEADASSDDLDYVFNDKGELHVCDTRHDRRLLQGLRKVNSQETGMFADLLKSVEKNLVTLVITEDEKGNKLQYPKLQSDLGPAITALNESRTTHTLCDVILYVSDTKFHCHRAVLATSSPFFATLLLGEFREGKDEKVRLNDVQSYIVSDLLDYFYTGSLNIRNGNVESLLHAASLFQLSSVVTACCRYLSRQLDSDNCFGILHFAEFYSCKSLVEEARAFAIDNFPDTVRTGEFELLSYDQVLFFLTDERCQWCKESVYEAVMKWTKADTTRLEFLPALLRCADLRLMTEDYFKFNVKHEPLIKNDPECLDIIQEVEEDLFQQRTHRLPAEILVQVGGISGSETAGHKPVKVPYMDCLGPWRCSHAILSDLPFSLVSKNCYLNVLSMDDDIYILASMERCQAEDPREMQLWRYVSSADLWLRLPEPLTFHQGQFGFVAAQGRLYAVGTNMAADKAAECYESFSPRSNRWRKIAPVPHTVEKTVTSSFKDKVVVMGYWEGRHENFYVQTYDPMNDTWEHYDVESYHCGVFMCAFDMESREFQKLPMPQQSHIHGGMAVVYGKIVLTGGRDYFKAYTCPVIELLDPEQGEWLDVGRQVEHLRRAHASVTIRDCGWIHDKLVKAMEENRKKYAELDDFIAGYELARTEGEDVNLLKVLKSDSLLNRASRAIANLALDVTNAQVIHSLKGVPALIDVLNNTESSECRQSVVRAVRNLADTEEHRDEVIRCEGLQAVVELLKLDDVPLVTQAVRTVTQLTKNCTFECARQVSEGTGISSLVELASHVKPVIKKEALLSLVNLTSHGSIRPDIGNAGGIQVFVREIKASQDISNVLPLVNALCLCCREAINRLRVRELKGLELLVSLLKSPSCKDVHERLVGTFLCFFYDEPSLEVLRGEGLIPLLMAKLLDSVNVSSTHEEMRDNGKSAPSSAWFSASCDFPTEFNRFPDPLTPSNKASSFVSMQTWLQQQPEYSSELGQLSPGSASPQWSPASSTVSCSDSSDGNEEPAPRVFSPQIHWTEEDETLPERDEDESNSEGVEDAAQLELSTSVDTSMQEPPCSPVSVSEDGPESTTFQPIRTDACSDYSPSSPPRKRRRPSSSPGPRLQPGSRSPQASGSPPAREVRRDETTESVTGDVVPGSPVGLIPLTTDHMMNPSSLSCTPLVIRVEEPKDMEHNILLLLSRYSQMVDPSGCLVTKQCVNGLVDYIHSAPHPNPRCTRILNRLTCNPNCFEAFITAHALHKIHNTLMATSTHTHHSDQSVTVAEDTSGETVCKDNTIVEDKEDQDATNEPSSVCSTPRKQKTEDSTGDGRSESQYGVGLSLLRNLSVQAESSYGNGILTHLLSTVTDVERTACALALPYLCRSRALRTKMLIEERGLQRLVDIVQNSKDELLSLAVDSIVMVMSGWDKRDQDNSDIEAEGSDLKEDCTTNTETLGSTSEVTKAVESVHIQTGRPECRYETLSDRHDVLFRLEDKSAVSGCRRVVAEKSAVFAAMLEGHYSESAQSEVNITGVSHDAFLYLVHFIHGCRHNDCTAMMTTCKKEGDSVETNQPEQPVELEILAVANKYLLPTLQDSMADVMLQQTLYISPGSVLKLYLYAVHHRCERLVEHCVRFLTCGKMSREERVKCFRDLADCGEEKPAFHKLEEILKAYV</sequence>
<name>C3YCU0_BRAFL</name>
<feature type="region of interest" description="Disordered" evidence="4">
    <location>
        <begin position="971"/>
        <end position="1144"/>
    </location>
</feature>
<feature type="domain" description="BTB" evidence="5">
    <location>
        <begin position="1467"/>
        <end position="1527"/>
    </location>
</feature>
<dbReference type="SMART" id="SM00185">
    <property type="entry name" value="ARM"/>
    <property type="match status" value="4"/>
</dbReference>
<dbReference type="Gene3D" id="2.120.10.80">
    <property type="entry name" value="Kelch-type beta propeller"/>
    <property type="match status" value="1"/>
</dbReference>
<feature type="region of interest" description="Disordered" evidence="4">
    <location>
        <begin position="1278"/>
        <end position="1315"/>
    </location>
</feature>
<feature type="compositionally biased region" description="Polar residues" evidence="4">
    <location>
        <begin position="1289"/>
        <end position="1299"/>
    </location>
</feature>
<gene>
    <name evidence="6" type="ORF">BRAFLDRAFT_124905</name>
</gene>
<dbReference type="EMBL" id="GG666502">
    <property type="protein sequence ID" value="EEN61891.1"/>
    <property type="molecule type" value="Genomic_DNA"/>
</dbReference>
<organism>
    <name type="scientific">Branchiostoma floridae</name>
    <name type="common">Florida lancelet</name>
    <name type="synonym">Amphioxus</name>
    <dbReference type="NCBI Taxonomy" id="7739"/>
    <lineage>
        <taxon>Eukaryota</taxon>
        <taxon>Metazoa</taxon>
        <taxon>Chordata</taxon>
        <taxon>Cephalochordata</taxon>
        <taxon>Leptocardii</taxon>
        <taxon>Amphioxiformes</taxon>
        <taxon>Branchiostomatidae</taxon>
        <taxon>Branchiostoma</taxon>
    </lineage>
</organism>
<evidence type="ECO:0000313" key="6">
    <source>
        <dbReference type="EMBL" id="EEN61891.1"/>
    </source>
</evidence>
<dbReference type="InterPro" id="IPR055445">
    <property type="entry name" value="ARM_ARMC5"/>
</dbReference>
<dbReference type="Gene3D" id="3.30.710.10">
    <property type="entry name" value="Potassium Channel Kv1.1, Chain A"/>
    <property type="match status" value="2"/>
</dbReference>
<dbReference type="eggNOG" id="KOG4441">
    <property type="taxonomic scope" value="Eukaryota"/>
</dbReference>
<dbReference type="InterPro" id="IPR016024">
    <property type="entry name" value="ARM-type_fold"/>
</dbReference>
<dbReference type="SUPFAM" id="SSF117281">
    <property type="entry name" value="Kelch motif"/>
    <property type="match status" value="1"/>
</dbReference>
<dbReference type="InterPro" id="IPR000225">
    <property type="entry name" value="Armadillo"/>
</dbReference>
<feature type="repeat" description="ARM" evidence="3">
    <location>
        <begin position="689"/>
        <end position="732"/>
    </location>
</feature>
<dbReference type="STRING" id="7739.C3YCU0"/>
<feature type="compositionally biased region" description="Basic and acidic residues" evidence="4">
    <location>
        <begin position="1302"/>
        <end position="1313"/>
    </location>
</feature>
<evidence type="ECO:0000259" key="5">
    <source>
        <dbReference type="PROSITE" id="PS50097"/>
    </source>
</evidence>
<keyword evidence="2" id="KW-0677">Repeat</keyword>
<dbReference type="PROSITE" id="PS50097">
    <property type="entry name" value="BTB"/>
    <property type="match status" value="2"/>
</dbReference>
<dbReference type="Gene3D" id="1.25.10.10">
    <property type="entry name" value="Leucine-rich Repeat Variant"/>
    <property type="match status" value="2"/>
</dbReference>
<feature type="compositionally biased region" description="Polar residues" evidence="4">
    <location>
        <begin position="971"/>
        <end position="989"/>
    </location>
</feature>
<dbReference type="Pfam" id="PF00651">
    <property type="entry name" value="BTB"/>
    <property type="match status" value="2"/>
</dbReference>
<feature type="domain" description="BTB" evidence="5">
    <location>
        <begin position="100"/>
        <end position="167"/>
    </location>
</feature>
<dbReference type="InterPro" id="IPR000210">
    <property type="entry name" value="BTB/POZ_dom"/>
</dbReference>
<evidence type="ECO:0000256" key="2">
    <source>
        <dbReference type="ARBA" id="ARBA00022737"/>
    </source>
</evidence>
<dbReference type="SMART" id="SM00225">
    <property type="entry name" value="BTB"/>
    <property type="match status" value="2"/>
</dbReference>
<dbReference type="PANTHER" id="PTHR23312:SF8">
    <property type="entry name" value="ARMADILLO REPEAT-CONTAINING PROTEIN 5"/>
    <property type="match status" value="1"/>
</dbReference>
<proteinExistence type="predicted"/>
<protein>
    <recommendedName>
        <fullName evidence="5">BTB domain-containing protein</fullName>
    </recommendedName>
</protein>
<evidence type="ECO:0000256" key="1">
    <source>
        <dbReference type="ARBA" id="ARBA00022441"/>
    </source>
</evidence>